<comment type="caution">
    <text evidence="1">The sequence shown here is derived from an EMBL/GenBank/DDBJ whole genome shotgun (WGS) entry which is preliminary data.</text>
</comment>
<sequence>MKLRRDQQLIEQNHIRKDYDKQIRIKKSNSLPRLKDEYRNWTRQKSDFKIDGEFLRGSSTKSIYKKPFQKIFPNSIRDLPINTNFTPDKFTVKSYTNKTYDEVSKGKKNFDEFSKHNPITNPIGSKMTRILQGQRAGKGFRSQPKLRNAIKDIFNHI</sequence>
<dbReference type="Proteomes" id="UP000187209">
    <property type="component" value="Unassembled WGS sequence"/>
</dbReference>
<evidence type="ECO:0000313" key="1">
    <source>
        <dbReference type="EMBL" id="OMJ86548.1"/>
    </source>
</evidence>
<reference evidence="1 2" key="1">
    <citation type="submission" date="2016-11" db="EMBL/GenBank/DDBJ databases">
        <title>The macronuclear genome of Stentor coeruleus: a giant cell with tiny introns.</title>
        <authorList>
            <person name="Slabodnick M."/>
            <person name="Ruby J.G."/>
            <person name="Reiff S.B."/>
            <person name="Swart E.C."/>
            <person name="Gosai S."/>
            <person name="Prabakaran S."/>
            <person name="Witkowska E."/>
            <person name="Larue G.E."/>
            <person name="Fisher S."/>
            <person name="Freeman R.M."/>
            <person name="Gunawardena J."/>
            <person name="Chu W."/>
            <person name="Stover N.A."/>
            <person name="Gregory B.D."/>
            <person name="Nowacki M."/>
            <person name="Derisi J."/>
            <person name="Roy S.W."/>
            <person name="Marshall W.F."/>
            <person name="Sood P."/>
        </authorList>
    </citation>
    <scope>NUCLEOTIDE SEQUENCE [LARGE SCALE GENOMIC DNA]</scope>
    <source>
        <strain evidence="1">WM001</strain>
    </source>
</reference>
<dbReference type="AlphaFoldDB" id="A0A1R2CC09"/>
<evidence type="ECO:0000313" key="2">
    <source>
        <dbReference type="Proteomes" id="UP000187209"/>
    </source>
</evidence>
<organism evidence="1 2">
    <name type="scientific">Stentor coeruleus</name>
    <dbReference type="NCBI Taxonomy" id="5963"/>
    <lineage>
        <taxon>Eukaryota</taxon>
        <taxon>Sar</taxon>
        <taxon>Alveolata</taxon>
        <taxon>Ciliophora</taxon>
        <taxon>Postciliodesmatophora</taxon>
        <taxon>Heterotrichea</taxon>
        <taxon>Heterotrichida</taxon>
        <taxon>Stentoridae</taxon>
        <taxon>Stentor</taxon>
    </lineage>
</organism>
<name>A0A1R2CC09_9CILI</name>
<accession>A0A1R2CC09</accession>
<dbReference type="EMBL" id="MPUH01000202">
    <property type="protein sequence ID" value="OMJ86548.1"/>
    <property type="molecule type" value="Genomic_DNA"/>
</dbReference>
<protein>
    <submittedName>
        <fullName evidence="1">Uncharacterized protein</fullName>
    </submittedName>
</protein>
<keyword evidence="2" id="KW-1185">Reference proteome</keyword>
<gene>
    <name evidence="1" type="ORF">SteCoe_11899</name>
</gene>
<proteinExistence type="predicted"/>